<dbReference type="AlphaFoldDB" id="A0A8F5VQX7"/>
<sequence length="49" mass="5588">MAKPIEIGLVLEGEDAKKFYTYMDNPTITNKGRELIREAIRLSKSQSCE</sequence>
<dbReference type="OrthoDB" id="105653at2157"/>
<dbReference type="Proteomes" id="UP000694228">
    <property type="component" value="Chromosome"/>
</dbReference>
<proteinExistence type="predicted"/>
<organism evidence="1 2">
    <name type="scientific">Methanospirillum hungatei</name>
    <dbReference type="NCBI Taxonomy" id="2203"/>
    <lineage>
        <taxon>Archaea</taxon>
        <taxon>Methanobacteriati</taxon>
        <taxon>Methanobacteriota</taxon>
        <taxon>Stenosarchaea group</taxon>
        <taxon>Methanomicrobia</taxon>
        <taxon>Methanomicrobiales</taxon>
        <taxon>Methanospirillaceae</taxon>
        <taxon>Methanospirillum</taxon>
    </lineage>
</organism>
<accession>A0A8F5VQX7</accession>
<name>A0A8F5VQX7_METHU</name>
<gene>
    <name evidence="1" type="ORF">KSK55_06660</name>
</gene>
<dbReference type="EMBL" id="CP077107">
    <property type="protein sequence ID" value="QXO96045.1"/>
    <property type="molecule type" value="Genomic_DNA"/>
</dbReference>
<reference evidence="1 2" key="1">
    <citation type="submission" date="2021-06" db="EMBL/GenBank/DDBJ databases">
        <title>Complete genome sequence of the secondary alcohol utilizing methanogen Methanospirillum hungatei strain GP1.</title>
        <authorList>
            <person name="Day L.A."/>
            <person name="Costa K.C."/>
        </authorList>
    </citation>
    <scope>NUCLEOTIDE SEQUENCE [LARGE SCALE GENOMIC DNA]</scope>
    <source>
        <strain evidence="1 2">GP1</strain>
    </source>
</reference>
<evidence type="ECO:0000313" key="1">
    <source>
        <dbReference type="EMBL" id="QXO96045.1"/>
    </source>
</evidence>
<protein>
    <submittedName>
        <fullName evidence="1">Uncharacterized protein</fullName>
    </submittedName>
</protein>
<evidence type="ECO:0000313" key="2">
    <source>
        <dbReference type="Proteomes" id="UP000694228"/>
    </source>
</evidence>